<sequence length="207" mass="22688">MKIKVLPLGPLETNCYILEHEDEVLIIDPSGDADEIISAVEEGQRVKAILLTHAHFDHIGALDEVAAHFGVDVWIGREEQDWLGDASKNGSGKYRDMGLELIESSITPEIIGEGESRIGSFKFQVLHTPGHSPGSMSFLFEGFIVSGDVLFNGGIGRTDLYQADHLTLLNSIREKLYTLDEDLTVYPGHGPDTTIGEEKTGNPFVRA</sequence>
<comment type="cofactor">
    <cofactor evidence="1">
        <name>Zn(2+)</name>
        <dbReference type="ChEBI" id="CHEBI:29105"/>
    </cofactor>
</comment>
<evidence type="ECO:0000256" key="4">
    <source>
        <dbReference type="ARBA" id="ARBA00022833"/>
    </source>
</evidence>
<keyword evidence="9" id="KW-1185">Reference proteome</keyword>
<dbReference type="GO" id="GO:0046872">
    <property type="term" value="F:metal ion binding"/>
    <property type="evidence" value="ECO:0007669"/>
    <property type="project" value="UniProtKB-KW"/>
</dbReference>
<dbReference type="PANTHER" id="PTHR46233">
    <property type="entry name" value="HYDROXYACYLGLUTATHIONE HYDROLASE GLOC"/>
    <property type="match status" value="1"/>
</dbReference>
<evidence type="ECO:0000313" key="6">
    <source>
        <dbReference type="EMBL" id="KIH71884.1"/>
    </source>
</evidence>
<dbReference type="GO" id="GO:0016787">
    <property type="term" value="F:hydrolase activity"/>
    <property type="evidence" value="ECO:0007669"/>
    <property type="project" value="UniProtKB-KW"/>
</dbReference>
<dbReference type="Pfam" id="PF00753">
    <property type="entry name" value="Lactamase_B"/>
    <property type="match status" value="1"/>
</dbReference>
<reference evidence="7 9" key="4">
    <citation type="submission" date="2022-12" db="EMBL/GenBank/DDBJ databases">
        <title>Genome analysis and biological profiling of marine Salinicoccus roseus MOSEL-ME25.</title>
        <authorList>
            <person name="Mirza F.T."/>
            <person name="Xie Y."/>
            <person name="Shinwari Z.K."/>
        </authorList>
    </citation>
    <scope>NUCLEOTIDE SEQUENCE [LARGE SCALE GENOMIC DNA]</scope>
    <source>
        <strain evidence="7 9">MOSEL-ME25</strain>
    </source>
</reference>
<evidence type="ECO:0000256" key="1">
    <source>
        <dbReference type="ARBA" id="ARBA00001947"/>
    </source>
</evidence>
<protein>
    <submittedName>
        <fullName evidence="6">Hydroxyacylglutathione hydrolase</fullName>
    </submittedName>
    <submittedName>
        <fullName evidence="7">MBL fold metallo-hydrolase</fullName>
    </submittedName>
</protein>
<dbReference type="CDD" id="cd06262">
    <property type="entry name" value="metallo-hydrolase-like_MBL-fold"/>
    <property type="match status" value="1"/>
</dbReference>
<reference evidence="6 8" key="1">
    <citation type="submission" date="2015-01" db="EMBL/GenBank/DDBJ databases">
        <title>Genome sequences of high lactate-tolerant strain Salinicoccus roseus W12 with industrial interest.</title>
        <authorList>
            <person name="Wang H."/>
            <person name="Yu B."/>
        </authorList>
    </citation>
    <scope>NUCLEOTIDE SEQUENCE [LARGE SCALE GENOMIC DNA]</scope>
    <source>
        <strain evidence="6 8">W12</strain>
    </source>
</reference>
<dbReference type="EMBL" id="JXII01000001">
    <property type="protein sequence ID" value="KIH71884.1"/>
    <property type="molecule type" value="Genomic_DNA"/>
</dbReference>
<reference evidence="9" key="2">
    <citation type="submission" date="2020-04" db="EMBL/GenBank/DDBJ databases">
        <title>Genome analysis and biological profiling of marine Cellulosimicrobium funkei MOSEL-ME6.</title>
        <authorList>
            <person name="Tanveer F."/>
            <person name="Xie Y."/>
            <person name="Shinwari Z.K."/>
        </authorList>
    </citation>
    <scope>NUCLEOTIDE SEQUENCE [LARGE SCALE GENOMIC DNA]</scope>
    <source>
        <strain evidence="9">MOSEL-ME25</strain>
    </source>
</reference>
<evidence type="ECO:0000256" key="2">
    <source>
        <dbReference type="ARBA" id="ARBA00022723"/>
    </source>
</evidence>
<gene>
    <name evidence="7" type="ORF">F7P68_0000510</name>
    <name evidence="6" type="ORF">SN16_00505</name>
</gene>
<keyword evidence="3 6" id="KW-0378">Hydrolase</keyword>
<dbReference type="AlphaFoldDB" id="A0A0C2HJK2"/>
<dbReference type="InterPro" id="IPR036866">
    <property type="entry name" value="RibonucZ/Hydroxyglut_hydro"/>
</dbReference>
<dbReference type="RefSeq" id="WP_040104660.1">
    <property type="nucleotide sequence ID" value="NZ_JABEVU030000001.1"/>
</dbReference>
<dbReference type="InterPro" id="IPR001279">
    <property type="entry name" value="Metallo-B-lactamas"/>
</dbReference>
<evidence type="ECO:0000259" key="5">
    <source>
        <dbReference type="SMART" id="SM00849"/>
    </source>
</evidence>
<dbReference type="STRING" id="45670.SN16_00505"/>
<dbReference type="EMBL" id="JABEVU030000001">
    <property type="protein sequence ID" value="MDB0579017.1"/>
    <property type="molecule type" value="Genomic_DNA"/>
</dbReference>
<evidence type="ECO:0000313" key="7">
    <source>
        <dbReference type="EMBL" id="MDB0579017.1"/>
    </source>
</evidence>
<dbReference type="SMART" id="SM00849">
    <property type="entry name" value="Lactamase_B"/>
    <property type="match status" value="1"/>
</dbReference>
<evidence type="ECO:0000313" key="9">
    <source>
        <dbReference type="Proteomes" id="UP000527860"/>
    </source>
</evidence>
<reference evidence="7" key="3">
    <citation type="submission" date="2020-04" db="EMBL/GenBank/DDBJ databases">
        <authorList>
            <person name="Tanveer F."/>
            <person name="Xie Y."/>
            <person name="Shinwari Z.K."/>
        </authorList>
    </citation>
    <scope>NUCLEOTIDE SEQUENCE</scope>
    <source>
        <strain evidence="7">MOSEL-ME25</strain>
    </source>
</reference>
<evidence type="ECO:0000256" key="3">
    <source>
        <dbReference type="ARBA" id="ARBA00022801"/>
    </source>
</evidence>
<dbReference type="PANTHER" id="PTHR46233:SF3">
    <property type="entry name" value="HYDROXYACYLGLUTATHIONE HYDROLASE GLOC"/>
    <property type="match status" value="1"/>
</dbReference>
<keyword evidence="2" id="KW-0479">Metal-binding</keyword>
<dbReference type="Gene3D" id="3.60.15.10">
    <property type="entry name" value="Ribonuclease Z/Hydroxyacylglutathione hydrolase-like"/>
    <property type="match status" value="1"/>
</dbReference>
<organism evidence="6 8">
    <name type="scientific">Salinicoccus roseus</name>
    <dbReference type="NCBI Taxonomy" id="45670"/>
    <lineage>
        <taxon>Bacteria</taxon>
        <taxon>Bacillati</taxon>
        <taxon>Bacillota</taxon>
        <taxon>Bacilli</taxon>
        <taxon>Bacillales</taxon>
        <taxon>Staphylococcaceae</taxon>
        <taxon>Salinicoccus</taxon>
    </lineage>
</organism>
<dbReference type="Proteomes" id="UP000031546">
    <property type="component" value="Unassembled WGS sequence"/>
</dbReference>
<dbReference type="GeneID" id="77844020"/>
<name>A0A0C2HJK2_9STAP</name>
<dbReference type="SUPFAM" id="SSF56281">
    <property type="entry name" value="Metallo-hydrolase/oxidoreductase"/>
    <property type="match status" value="1"/>
</dbReference>
<comment type="caution">
    <text evidence="6">The sequence shown here is derived from an EMBL/GenBank/DDBJ whole genome shotgun (WGS) entry which is preliminary data.</text>
</comment>
<accession>A0A0C2HJK2</accession>
<dbReference type="OrthoDB" id="9802248at2"/>
<proteinExistence type="predicted"/>
<dbReference type="InterPro" id="IPR051453">
    <property type="entry name" value="MBL_Glyoxalase_II"/>
</dbReference>
<feature type="domain" description="Metallo-beta-lactamase" evidence="5">
    <location>
        <begin position="12"/>
        <end position="189"/>
    </location>
</feature>
<evidence type="ECO:0000313" key="8">
    <source>
        <dbReference type="Proteomes" id="UP000031546"/>
    </source>
</evidence>
<keyword evidence="4" id="KW-0862">Zinc</keyword>
<dbReference type="Proteomes" id="UP000527860">
    <property type="component" value="Unassembled WGS sequence"/>
</dbReference>